<dbReference type="InterPro" id="IPR007111">
    <property type="entry name" value="NACHT_NTPase"/>
</dbReference>
<sequence>MEPAWTTVGLPSPAVGPLVARLFLPAAPEPDGPEPLERVLAFAEGGRPIGRGAAHALISELFRHSSHGRGRRFTAEERQTIADALDQSVRALRTLGLSDLQVVREGHQSLMGRLSRTGGAGRAALSAKGMRVWEALLTAVCVHVVDRLARRSPLVAREARRQARAHAELIGRSDERLLAESVRLADADQEFELGHLGALGERYRTVSVLGLADVSPGAATRWLEHVHVPLAAVTGDGGPPRPAHRLPERHPRLLLRGGPGAGKTVLAHWLAARAAADRDTGRIPFLVPLRLLGAQEAMPETVEEFLATAPGLPLERLHDGWIDRVLAEGRGLVVVDGLDEVHTAVRAAVGRRLAELLAVYPGTRCVVLTRPRAVRDGWLARHGFTEATLLPLTPDGVSELVRRWCADDRGDGGGAREDGGGSGTGADSGAGPGAALNGLLRSRPGLADAATNPLICAALCALTAEHGLLTEHDCLSGVLPMLFGGRDGRRGVRPPGGAPPGRDLCYEAAQSVARATVLEGSPELPTRTVLRLFTEHDEHGAPGGQDPPHGREPFGDPRRLLAHLVDRTGVLSTGPADTVAFTHPVFRDFLLARRIARWNDRELLVRQVGSADLYPVVSLLTEGQENGDISFLIDGPGHDRPPLPAGEPTEGTAGEPRSAPAPAASRAEPDTPPTVARPPAAPPPPARAPVRPSGPTRGAHELAMALSVATRVEPELIRAVRVRLFPWLDVGDESDLWFGPWTATRTRAAIALRPDLLPALRAELADRLHRSPPDDPLRSLGALVAEVHSALPPALRLEERVTWIDVSVRSGRQKTLERALEPALRALLTEGRDGLADWLAGAWPRLPEAVRSTVTAWQLANLAAHRAPDHGPPVPEPPGGLTPGHVAVLAEAVPHVALPVSLSGPRLRLGAPAATGGAAILVPDTDPRVIEILSPGGGPARTVLVERDGEHTVEIGTGPGPVRLRTPTGAVYELVPERAPTRPAPLPERGTVAELLVLLDPGTQPGVPRRAVEELRALLELLGDAGLPEVQVLRQFRLPDTGTRVDAVIAGMRPGGREPSYAVVELRRWRHGEVDRRMERDATARVRRSVDHLTRRLALLRDSPELIDGFVHWYRTDPAERAATGSGRLFPDVSRDRALELLRERFAPLPGAPAVDALLDSDTVPEDPAQFVLRPDQEEGYGAVLRRVERAREAHPQEVIIVTGGPGSGRSAVGLALLRELRRRSEEVYYTNGSPALEHLLSSVGLLDGVRKHPAERAGFGGEADGTGFLLYDEAQCLRGPFAPRPVSRFDQRLRRGQVDRMIRAARVPVFLLDEEDTGHPGEVGSFVSIASAATDQGRTVREIDLDAFGAGAGWGHAQWVSRLLGLRAEPVGRYPSDSTPALLLAESPRRLEEAVRARTAEGGTARLTAGSAWPWYAPESEVRIGDWARPWGHRLIDSDPSAAHPLERVERVQDVRGCAFDWCGVLMGPDLVWREGRWVTDLDASHDPRMRSLPPEEAARCVVRLYRTLLTRGLHGTVLHSTDEETRARLAELIPRV</sequence>
<dbReference type="eggNOG" id="COG5635">
    <property type="taxonomic scope" value="Bacteria"/>
</dbReference>
<gene>
    <name evidence="3" type="ORF">SCLAV_0347</name>
</gene>
<dbReference type="Pfam" id="PF09848">
    <property type="entry name" value="SLFN-g3_helicase"/>
    <property type="match status" value="1"/>
</dbReference>
<dbReference type="PROSITE" id="PS50837">
    <property type="entry name" value="NACHT"/>
    <property type="match status" value="1"/>
</dbReference>
<evidence type="ECO:0000256" key="1">
    <source>
        <dbReference type="SAM" id="MobiDB-lite"/>
    </source>
</evidence>
<keyword evidence="4" id="KW-1185">Reference proteome</keyword>
<reference evidence="3 4" key="1">
    <citation type="journal article" date="2010" name="Genome Biol. Evol.">
        <title>The sequence of a 1.8-mb bacterial linear plasmid reveals a rich evolutionary reservoir of secondary metabolic pathways.</title>
        <authorList>
            <person name="Medema M.H."/>
            <person name="Trefzer A."/>
            <person name="Kovalchuk A."/>
            <person name="van den Berg M."/>
            <person name="Mueller U."/>
            <person name="Heijne W."/>
            <person name="Wu L."/>
            <person name="Alam M.T."/>
            <person name="Ronning C.M."/>
            <person name="Nierman W.C."/>
            <person name="Bovenberg R.A.L."/>
            <person name="Breitling R."/>
            <person name="Takano E."/>
        </authorList>
    </citation>
    <scope>NUCLEOTIDE SEQUENCE [LARGE SCALE GENOMIC DNA]</scope>
    <source>
        <strain evidence="4">ATCC 27064 / DSM 738 / JCM 4710 / NBRC 13307 / NCIMB 12785 / NRRL 3585 / VKM Ac-602</strain>
    </source>
</reference>
<dbReference type="Pfam" id="PF05729">
    <property type="entry name" value="NACHT"/>
    <property type="match status" value="1"/>
</dbReference>
<dbReference type="InterPro" id="IPR054547">
    <property type="entry name" value="NNH1"/>
</dbReference>
<dbReference type="Gene3D" id="3.40.50.300">
    <property type="entry name" value="P-loop containing nucleotide triphosphate hydrolases"/>
    <property type="match status" value="1"/>
</dbReference>
<evidence type="ECO:0000259" key="2">
    <source>
        <dbReference type="PROSITE" id="PS50837"/>
    </source>
</evidence>
<dbReference type="SUPFAM" id="SSF52540">
    <property type="entry name" value="P-loop containing nucleoside triphosphate hydrolases"/>
    <property type="match status" value="2"/>
</dbReference>
<feature type="domain" description="NACHT" evidence="2">
    <location>
        <begin position="251"/>
        <end position="465"/>
    </location>
</feature>
<feature type="compositionally biased region" description="Pro residues" evidence="1">
    <location>
        <begin position="670"/>
        <end position="687"/>
    </location>
</feature>
<feature type="compositionally biased region" description="Gly residues" evidence="1">
    <location>
        <begin position="420"/>
        <end position="430"/>
    </location>
</feature>
<feature type="compositionally biased region" description="Basic and acidic residues" evidence="1">
    <location>
        <begin position="410"/>
        <end position="419"/>
    </location>
</feature>
<name>E2Q891_STRCL</name>
<dbReference type="EMBL" id="CM000913">
    <property type="protein sequence ID" value="EFG05423.1"/>
    <property type="molecule type" value="Genomic_DNA"/>
</dbReference>
<proteinExistence type="predicted"/>
<dbReference type="Pfam" id="PF22733">
    <property type="entry name" value="NNH1"/>
    <property type="match status" value="1"/>
</dbReference>
<dbReference type="eggNOG" id="COG0507">
    <property type="taxonomic scope" value="Bacteria"/>
</dbReference>
<dbReference type="GeneID" id="93732952"/>
<evidence type="ECO:0000313" key="3">
    <source>
        <dbReference type="EMBL" id="EFG05423.1"/>
    </source>
</evidence>
<feature type="region of interest" description="Disordered" evidence="1">
    <location>
        <begin position="410"/>
        <end position="430"/>
    </location>
</feature>
<dbReference type="OrthoDB" id="3218567at2"/>
<feature type="region of interest" description="Disordered" evidence="1">
    <location>
        <begin position="628"/>
        <end position="697"/>
    </location>
</feature>
<organism evidence="3 4">
    <name type="scientific">Streptomyces clavuligerus</name>
    <dbReference type="NCBI Taxonomy" id="1901"/>
    <lineage>
        <taxon>Bacteria</taxon>
        <taxon>Bacillati</taxon>
        <taxon>Actinomycetota</taxon>
        <taxon>Actinomycetes</taxon>
        <taxon>Kitasatosporales</taxon>
        <taxon>Streptomycetaceae</taxon>
        <taxon>Streptomyces</taxon>
    </lineage>
</organism>
<accession>E2Q891</accession>
<feature type="region of interest" description="Disordered" evidence="1">
    <location>
        <begin position="537"/>
        <end position="556"/>
    </location>
</feature>
<dbReference type="STRING" id="1901.BB341_26055"/>
<protein>
    <submittedName>
        <fullName evidence="3">Putative ATP/GTP-binding protein</fullName>
    </submittedName>
</protein>
<dbReference type="InterPro" id="IPR027417">
    <property type="entry name" value="P-loop_NTPase"/>
</dbReference>
<dbReference type="eggNOG" id="COG1075">
    <property type="taxonomic scope" value="Bacteria"/>
</dbReference>
<dbReference type="eggNOG" id="COG3410">
    <property type="taxonomic scope" value="Bacteria"/>
</dbReference>
<dbReference type="SMART" id="SM00382">
    <property type="entry name" value="AAA"/>
    <property type="match status" value="2"/>
</dbReference>
<dbReference type="RefSeq" id="WP_003959454.1">
    <property type="nucleotide sequence ID" value="NZ_CM000913.1"/>
</dbReference>
<dbReference type="InterPro" id="IPR018647">
    <property type="entry name" value="SLFN_3-like_DNA/RNA_helicase"/>
</dbReference>
<feature type="compositionally biased region" description="Low complexity" evidence="1">
    <location>
        <begin position="655"/>
        <end position="666"/>
    </location>
</feature>
<dbReference type="Proteomes" id="UP000002357">
    <property type="component" value="Chromosome"/>
</dbReference>
<dbReference type="KEGG" id="sclf:BB341_26055"/>
<dbReference type="InterPro" id="IPR003593">
    <property type="entry name" value="AAA+_ATPase"/>
</dbReference>
<evidence type="ECO:0000313" key="4">
    <source>
        <dbReference type="Proteomes" id="UP000002357"/>
    </source>
</evidence>